<organism evidence="2 3">
    <name type="scientific">Helicovermis profundi</name>
    <dbReference type="NCBI Taxonomy" id="3065157"/>
    <lineage>
        <taxon>Bacteria</taxon>
        <taxon>Bacillati</taxon>
        <taxon>Bacillota</taxon>
        <taxon>Clostridia</taxon>
        <taxon>Helicovermis</taxon>
    </lineage>
</organism>
<dbReference type="PANTHER" id="PTHR47619">
    <property type="entry name" value="METALLO-HYDROLASE YYCJ-RELATED"/>
    <property type="match status" value="1"/>
</dbReference>
<dbReference type="InterPro" id="IPR001279">
    <property type="entry name" value="Metallo-B-lactamas"/>
</dbReference>
<dbReference type="SUPFAM" id="SSF56281">
    <property type="entry name" value="Metallo-hydrolase/oxidoreductase"/>
    <property type="match status" value="1"/>
</dbReference>
<protein>
    <submittedName>
        <fullName evidence="2">MBL fold metallo-hydrolase</fullName>
    </submittedName>
</protein>
<dbReference type="RefSeq" id="WP_338535982.1">
    <property type="nucleotide sequence ID" value="NZ_AP028654.1"/>
</dbReference>
<dbReference type="PANTHER" id="PTHR47619:SF1">
    <property type="entry name" value="EXODEOXYRIBONUCLEASE WALJ"/>
    <property type="match status" value="1"/>
</dbReference>
<reference evidence="2 3" key="1">
    <citation type="submission" date="2023-08" db="EMBL/GenBank/DDBJ databases">
        <title>Helicovermis profunda gen. nov., sp. nov., a novel mesophilic, fermentative bacterium within the Bacillota from a deep-sea hydrothermal vent chimney.</title>
        <authorList>
            <person name="Miyazaki U."/>
            <person name="Mizutani D."/>
            <person name="Hashimoto Y."/>
            <person name="Tame A."/>
            <person name="Sawayama S."/>
            <person name="Miyazaki J."/>
            <person name="Takai K."/>
            <person name="Nakagawa S."/>
        </authorList>
    </citation>
    <scope>NUCLEOTIDE SEQUENCE [LARGE SCALE GENOMIC DNA]</scope>
    <source>
        <strain evidence="2 3">S502</strain>
    </source>
</reference>
<evidence type="ECO:0000259" key="1">
    <source>
        <dbReference type="SMART" id="SM00849"/>
    </source>
</evidence>
<feature type="domain" description="Metallo-beta-lactamase" evidence="1">
    <location>
        <begin position="13"/>
        <end position="191"/>
    </location>
</feature>
<gene>
    <name evidence="2" type="ORF">HLPR_27270</name>
</gene>
<dbReference type="InterPro" id="IPR052533">
    <property type="entry name" value="WalJ/YycJ-like"/>
</dbReference>
<dbReference type="KEGG" id="hprf:HLPR_27270"/>
<dbReference type="SMART" id="SM00849">
    <property type="entry name" value="Lactamase_B"/>
    <property type="match status" value="1"/>
</dbReference>
<evidence type="ECO:0000313" key="3">
    <source>
        <dbReference type="Proteomes" id="UP001321786"/>
    </source>
</evidence>
<dbReference type="AlphaFoldDB" id="A0AAU9ESK3"/>
<dbReference type="Pfam" id="PF12706">
    <property type="entry name" value="Lactamase_B_2"/>
    <property type="match status" value="1"/>
</dbReference>
<evidence type="ECO:0000313" key="2">
    <source>
        <dbReference type="EMBL" id="BEP30396.1"/>
    </source>
</evidence>
<dbReference type="EMBL" id="AP028654">
    <property type="protein sequence ID" value="BEP30396.1"/>
    <property type="molecule type" value="Genomic_DNA"/>
</dbReference>
<keyword evidence="3" id="KW-1185">Reference proteome</keyword>
<name>A0AAU9ESK3_9FIRM</name>
<dbReference type="InterPro" id="IPR036866">
    <property type="entry name" value="RibonucZ/Hydroxyglut_hydro"/>
</dbReference>
<dbReference type="Proteomes" id="UP001321786">
    <property type="component" value="Chromosome"/>
</dbReference>
<sequence>MGIEFCSLASGSSGNCQYIGTDKTGILLDAGLTGKYIKNALYNIGVDPLSIEAVLITHEHSDHVKAVGILMRKFGYKLYITEKTYEQVKLKIGKIDESKVIIIKKNDAFFIGDVNVKTYEVSHDAVDPIGYTFAKDNNKISVVTDLGVVTKYVLGEVKNSDLLLVESNHDKEMLMVGSYPYYLKKRIVSDDGHLSNEAAGELIKETVLNGNVKNVLLGHLSRENNFPELALKTVKNILEENNIIVGKDVNLDMTYRDKVSRFYKINKE</sequence>
<dbReference type="Gene3D" id="3.60.15.10">
    <property type="entry name" value="Ribonuclease Z/Hydroxyacylglutathione hydrolase-like"/>
    <property type="match status" value="1"/>
</dbReference>
<accession>A0AAU9ESK3</accession>
<proteinExistence type="predicted"/>